<evidence type="ECO:0000313" key="1">
    <source>
        <dbReference type="EMBL" id="GAH20690.1"/>
    </source>
</evidence>
<proteinExistence type="predicted"/>
<comment type="caution">
    <text evidence="1">The sequence shown here is derived from an EMBL/GenBank/DDBJ whole genome shotgun (WGS) entry which is preliminary data.</text>
</comment>
<dbReference type="EMBL" id="BARU01001780">
    <property type="protein sequence ID" value="GAH20690.1"/>
    <property type="molecule type" value="Genomic_DNA"/>
</dbReference>
<feature type="non-terminal residue" evidence="1">
    <location>
        <position position="182"/>
    </location>
</feature>
<accession>X1EJZ4</accession>
<gene>
    <name evidence="1" type="ORF">S03H2_04479</name>
</gene>
<dbReference type="AlphaFoldDB" id="X1EJZ4"/>
<protein>
    <submittedName>
        <fullName evidence="1">Uncharacterized protein</fullName>
    </submittedName>
</protein>
<sequence>MRDKLTAIVTAGTYYSPWFPYGLASFYFCDEIVFVNGGYDLSDPREEEYNIPLEQLSRDVSRLDIEGKIVEITGFTMDDLKHRGVLATQKQHPEGRWYDMRGVGGTLANEVAVERGASRILKFDSDQVGYRSAMKVYEDKRSLTLKQYEFRGDVFHLDVPGPSSPWNDSVFTYSASERDYYG</sequence>
<reference evidence="1" key="1">
    <citation type="journal article" date="2014" name="Front. Microbiol.">
        <title>High frequency of phylogenetically diverse reductive dehalogenase-homologous genes in deep subseafloor sedimentary metagenomes.</title>
        <authorList>
            <person name="Kawai M."/>
            <person name="Futagami T."/>
            <person name="Toyoda A."/>
            <person name="Takaki Y."/>
            <person name="Nishi S."/>
            <person name="Hori S."/>
            <person name="Arai W."/>
            <person name="Tsubouchi T."/>
            <person name="Morono Y."/>
            <person name="Uchiyama I."/>
            <person name="Ito T."/>
            <person name="Fujiyama A."/>
            <person name="Inagaki F."/>
            <person name="Takami H."/>
        </authorList>
    </citation>
    <scope>NUCLEOTIDE SEQUENCE</scope>
    <source>
        <strain evidence="1">Expedition CK06-06</strain>
    </source>
</reference>
<name>X1EJZ4_9ZZZZ</name>
<organism evidence="1">
    <name type="scientific">marine sediment metagenome</name>
    <dbReference type="NCBI Taxonomy" id="412755"/>
    <lineage>
        <taxon>unclassified sequences</taxon>
        <taxon>metagenomes</taxon>
        <taxon>ecological metagenomes</taxon>
    </lineage>
</organism>